<name>A0A915CTB4_9BILA</name>
<sequence>MSEELLHHHSPHPFSAMAVYCSNSRAEAGGPPFVLVAFVSVVVGGLGGHVAVEALDLDKLFRSRLPTLLLVLPNRSGMGVWQLHLPDPIAG</sequence>
<evidence type="ECO:0000256" key="1">
    <source>
        <dbReference type="SAM" id="Phobius"/>
    </source>
</evidence>
<evidence type="ECO:0000313" key="3">
    <source>
        <dbReference type="WBParaSite" id="jg12201"/>
    </source>
</evidence>
<accession>A0A915CTB4</accession>
<dbReference type="WBParaSite" id="jg12201">
    <property type="protein sequence ID" value="jg12201"/>
    <property type="gene ID" value="jg12201"/>
</dbReference>
<keyword evidence="1" id="KW-0472">Membrane</keyword>
<protein>
    <submittedName>
        <fullName evidence="3">Uncharacterized protein</fullName>
    </submittedName>
</protein>
<keyword evidence="2" id="KW-1185">Reference proteome</keyword>
<evidence type="ECO:0000313" key="2">
    <source>
        <dbReference type="Proteomes" id="UP000887574"/>
    </source>
</evidence>
<proteinExistence type="predicted"/>
<dbReference type="AlphaFoldDB" id="A0A915CTB4"/>
<feature type="transmembrane region" description="Helical" evidence="1">
    <location>
        <begin position="33"/>
        <end position="55"/>
    </location>
</feature>
<keyword evidence="1" id="KW-1133">Transmembrane helix</keyword>
<keyword evidence="1" id="KW-0812">Transmembrane</keyword>
<organism evidence="2 3">
    <name type="scientific">Ditylenchus dipsaci</name>
    <dbReference type="NCBI Taxonomy" id="166011"/>
    <lineage>
        <taxon>Eukaryota</taxon>
        <taxon>Metazoa</taxon>
        <taxon>Ecdysozoa</taxon>
        <taxon>Nematoda</taxon>
        <taxon>Chromadorea</taxon>
        <taxon>Rhabditida</taxon>
        <taxon>Tylenchina</taxon>
        <taxon>Tylenchomorpha</taxon>
        <taxon>Sphaerularioidea</taxon>
        <taxon>Anguinidae</taxon>
        <taxon>Anguininae</taxon>
        <taxon>Ditylenchus</taxon>
    </lineage>
</organism>
<reference evidence="3" key="1">
    <citation type="submission" date="2022-11" db="UniProtKB">
        <authorList>
            <consortium name="WormBaseParasite"/>
        </authorList>
    </citation>
    <scope>IDENTIFICATION</scope>
</reference>
<dbReference type="Proteomes" id="UP000887574">
    <property type="component" value="Unplaced"/>
</dbReference>